<dbReference type="Pfam" id="PF00134">
    <property type="entry name" value="Cyclin_N"/>
    <property type="match status" value="1"/>
</dbReference>
<dbReference type="EMBL" id="JASEJX010000021">
    <property type="protein sequence ID" value="KAK4513010.1"/>
    <property type="molecule type" value="Genomic_DNA"/>
</dbReference>
<feature type="region of interest" description="Disordered" evidence="5">
    <location>
        <begin position="1"/>
        <end position="100"/>
    </location>
</feature>
<protein>
    <submittedName>
        <fullName evidence="8">Uncharacterized protein</fullName>
    </submittedName>
</protein>
<dbReference type="InterPro" id="IPR006671">
    <property type="entry name" value="Cyclin_N"/>
</dbReference>
<feature type="domain" description="Cyclin-like" evidence="6">
    <location>
        <begin position="310"/>
        <end position="394"/>
    </location>
</feature>
<dbReference type="GeneID" id="89947423"/>
<proteinExistence type="inferred from homology"/>
<accession>A0AAN7DC14</accession>
<evidence type="ECO:0000313" key="8">
    <source>
        <dbReference type="EMBL" id="KAK4513010.1"/>
    </source>
</evidence>
<dbReference type="PANTHER" id="PTHR10177">
    <property type="entry name" value="CYCLINS"/>
    <property type="match status" value="1"/>
</dbReference>
<dbReference type="PROSITE" id="PS00292">
    <property type="entry name" value="CYCLINS"/>
    <property type="match status" value="1"/>
</dbReference>
<evidence type="ECO:0000259" key="7">
    <source>
        <dbReference type="SMART" id="SM01332"/>
    </source>
</evidence>
<dbReference type="FunFam" id="1.10.472.10:FF:000001">
    <property type="entry name" value="G2/mitotic-specific cyclin"/>
    <property type="match status" value="1"/>
</dbReference>
<dbReference type="InterPro" id="IPR048258">
    <property type="entry name" value="Cyclins_cyclin-box"/>
</dbReference>
<keyword evidence="1" id="KW-0132">Cell division</keyword>
<dbReference type="RefSeq" id="XP_064679676.1">
    <property type="nucleotide sequence ID" value="XM_064823076.1"/>
</dbReference>
<comment type="similarity">
    <text evidence="4">Belongs to the cyclin family.</text>
</comment>
<evidence type="ECO:0000313" key="9">
    <source>
        <dbReference type="Proteomes" id="UP001304243"/>
    </source>
</evidence>
<dbReference type="InterPro" id="IPR039361">
    <property type="entry name" value="Cyclin"/>
</dbReference>
<evidence type="ECO:0000256" key="3">
    <source>
        <dbReference type="ARBA" id="ARBA00023306"/>
    </source>
</evidence>
<feature type="compositionally biased region" description="Polar residues" evidence="5">
    <location>
        <begin position="72"/>
        <end position="90"/>
    </location>
</feature>
<dbReference type="InterPro" id="IPR013763">
    <property type="entry name" value="Cyclin-like_dom"/>
</dbReference>
<evidence type="ECO:0000256" key="2">
    <source>
        <dbReference type="ARBA" id="ARBA00023127"/>
    </source>
</evidence>
<name>A0AAN7DC14_9FUNG</name>
<feature type="compositionally biased region" description="Polar residues" evidence="5">
    <location>
        <begin position="30"/>
        <end position="51"/>
    </location>
</feature>
<evidence type="ECO:0000256" key="4">
    <source>
        <dbReference type="RuleBase" id="RU000383"/>
    </source>
</evidence>
<reference evidence="8 9" key="1">
    <citation type="submission" date="2022-11" db="EMBL/GenBank/DDBJ databases">
        <title>Mucor velutinosus strain NIH1002 WGS.</title>
        <authorList>
            <person name="Subramanian P."/>
            <person name="Mullikin J.C."/>
            <person name="Segre J.A."/>
            <person name="Zelazny A.M."/>
        </authorList>
    </citation>
    <scope>NUCLEOTIDE SEQUENCE [LARGE SCALE GENOMIC DNA]</scope>
    <source>
        <strain evidence="8 9">NIH1002</strain>
    </source>
</reference>
<keyword evidence="2 4" id="KW-0195">Cyclin</keyword>
<dbReference type="Pfam" id="PF02984">
    <property type="entry name" value="Cyclin_C"/>
    <property type="match status" value="1"/>
</dbReference>
<dbReference type="GO" id="GO:0044772">
    <property type="term" value="P:mitotic cell cycle phase transition"/>
    <property type="evidence" value="ECO:0007669"/>
    <property type="project" value="InterPro"/>
</dbReference>
<dbReference type="AlphaFoldDB" id="A0AAN7DC14"/>
<dbReference type="SMART" id="SM00385">
    <property type="entry name" value="CYCLIN"/>
    <property type="match status" value="2"/>
</dbReference>
<feature type="region of interest" description="Disordered" evidence="5">
    <location>
        <begin position="176"/>
        <end position="197"/>
    </location>
</feature>
<dbReference type="GO" id="GO:0051301">
    <property type="term" value="P:cell division"/>
    <property type="evidence" value="ECO:0007669"/>
    <property type="project" value="UniProtKB-KW"/>
</dbReference>
<keyword evidence="3" id="KW-0131">Cell cycle</keyword>
<dbReference type="InterPro" id="IPR036915">
    <property type="entry name" value="Cyclin-like_sf"/>
</dbReference>
<gene>
    <name evidence="8" type="ORF">ATC70_003721</name>
</gene>
<keyword evidence="9" id="KW-1185">Reference proteome</keyword>
<dbReference type="Gene3D" id="1.10.472.10">
    <property type="entry name" value="Cyclin-like"/>
    <property type="match status" value="2"/>
</dbReference>
<evidence type="ECO:0000256" key="1">
    <source>
        <dbReference type="ARBA" id="ARBA00022618"/>
    </source>
</evidence>
<feature type="domain" description="Cyclin-like" evidence="6">
    <location>
        <begin position="407"/>
        <end position="489"/>
    </location>
</feature>
<comment type="caution">
    <text evidence="8">The sequence shown here is derived from an EMBL/GenBank/DDBJ whole genome shotgun (WGS) entry which is preliminary data.</text>
</comment>
<organism evidence="8 9">
    <name type="scientific">Mucor velutinosus</name>
    <dbReference type="NCBI Taxonomy" id="708070"/>
    <lineage>
        <taxon>Eukaryota</taxon>
        <taxon>Fungi</taxon>
        <taxon>Fungi incertae sedis</taxon>
        <taxon>Mucoromycota</taxon>
        <taxon>Mucoromycotina</taxon>
        <taxon>Mucoromycetes</taxon>
        <taxon>Mucorales</taxon>
        <taxon>Mucorineae</taxon>
        <taxon>Mucoraceae</taxon>
        <taxon>Mucor</taxon>
    </lineage>
</organism>
<dbReference type="Proteomes" id="UP001304243">
    <property type="component" value="Unassembled WGS sequence"/>
</dbReference>
<sequence length="526" mass="59714">MNHGLSQRENVRRNPMAENQQGENAKPLGLSTSTNKPLGLSSKSTNVSSKPKSGFDANVKPRPILSDKSNKGALQSKLQSSKIVKETITTSSSSSSSSLATKVLVDEKITTTTTIKQQDTLDQTAATKEDFFRDNESRYAQSQQEQQEETISIVPVLPIKVPEKMKHLFIKDTAHKLGSNSSNSNKRSFDSFEGPHDASSSSLAAAKKLKTSSSHPKDLFVENAPPLGFELNQEAIQYEHEQEMRAKLAMLQTTQSLREDQWNDPMLVAEYAGEIFGYLFDSEPDVMADPKYANNQQHEISWKMRSVLVDWVIEIHYLFDLLPETLFLAVNIMDRFLSLRSVALGKLQLVGITCLYIATKFEENTCPIMQDFLYMTDKGVNEDDFIKAERFIMQILDFRLCYPNPLNFLRRVCTAEMNCDVHTRTLARYFMEISCIDHRFIGVRPSKIAAAALWLSKKMLAKGKWSSHLTKLSGYAPHDFRCTVEAMLDYLSQTVTHDAFFKKWSTKKASKASIFVRDWINRYYIN</sequence>
<dbReference type="GO" id="GO:0016538">
    <property type="term" value="F:cyclin-dependent protein serine/threonine kinase regulator activity"/>
    <property type="evidence" value="ECO:0007669"/>
    <property type="project" value="InterPro"/>
</dbReference>
<evidence type="ECO:0000256" key="5">
    <source>
        <dbReference type="SAM" id="MobiDB-lite"/>
    </source>
</evidence>
<feature type="domain" description="Cyclin C-terminal" evidence="7">
    <location>
        <begin position="403"/>
        <end position="518"/>
    </location>
</feature>
<dbReference type="SUPFAM" id="SSF47954">
    <property type="entry name" value="Cyclin-like"/>
    <property type="match status" value="2"/>
</dbReference>
<evidence type="ECO:0000259" key="6">
    <source>
        <dbReference type="SMART" id="SM00385"/>
    </source>
</evidence>
<feature type="compositionally biased region" description="Basic and acidic residues" evidence="5">
    <location>
        <begin position="187"/>
        <end position="196"/>
    </location>
</feature>
<dbReference type="SMART" id="SM01332">
    <property type="entry name" value="Cyclin_C"/>
    <property type="match status" value="1"/>
</dbReference>
<dbReference type="InterPro" id="IPR004367">
    <property type="entry name" value="Cyclin_C-dom"/>
</dbReference>